<dbReference type="EMBL" id="NKUJ01000131">
    <property type="protein sequence ID" value="RMJ12592.1"/>
    <property type="molecule type" value="Genomic_DNA"/>
</dbReference>
<dbReference type="AlphaFoldDB" id="A0A3M2S5P1"/>
<organism evidence="1 2">
    <name type="scientific">Fusarium kuroshium</name>
    <dbReference type="NCBI Taxonomy" id="2010991"/>
    <lineage>
        <taxon>Eukaryota</taxon>
        <taxon>Fungi</taxon>
        <taxon>Dikarya</taxon>
        <taxon>Ascomycota</taxon>
        <taxon>Pezizomycotina</taxon>
        <taxon>Sordariomycetes</taxon>
        <taxon>Hypocreomycetidae</taxon>
        <taxon>Hypocreales</taxon>
        <taxon>Nectriaceae</taxon>
        <taxon>Fusarium</taxon>
        <taxon>Fusarium solani species complex</taxon>
    </lineage>
</organism>
<comment type="caution">
    <text evidence="1">The sequence shown here is derived from an EMBL/GenBank/DDBJ whole genome shotgun (WGS) entry which is preliminary data.</text>
</comment>
<keyword evidence="2" id="KW-1185">Reference proteome</keyword>
<evidence type="ECO:0000313" key="1">
    <source>
        <dbReference type="EMBL" id="RMJ12592.1"/>
    </source>
</evidence>
<sequence length="69" mass="7760">MTPFSRSTQQSRNFQATWSMVKASFTYCFLDIGLHVVPVSSCGHTLKKKSILAVERESKLTHSSETNSH</sequence>
<dbReference type="Proteomes" id="UP000277212">
    <property type="component" value="Unassembled WGS sequence"/>
</dbReference>
<reference evidence="1 2" key="1">
    <citation type="submission" date="2017-06" db="EMBL/GenBank/DDBJ databases">
        <title>Comparative genomic analysis of Ambrosia Fusariam Clade fungi.</title>
        <authorList>
            <person name="Stajich J.E."/>
            <person name="Carrillo J."/>
            <person name="Kijimoto T."/>
            <person name="Eskalen A."/>
            <person name="O'Donnell K."/>
            <person name="Kasson M."/>
        </authorList>
    </citation>
    <scope>NUCLEOTIDE SEQUENCE [LARGE SCALE GENOMIC DNA]</scope>
    <source>
        <strain evidence="1">UCR3666</strain>
    </source>
</reference>
<gene>
    <name evidence="1" type="ORF">CDV36_007749</name>
</gene>
<name>A0A3M2S5P1_9HYPO</name>
<accession>A0A3M2S5P1</accession>
<protein>
    <submittedName>
        <fullName evidence="1">Uncharacterized protein</fullName>
    </submittedName>
</protein>
<evidence type="ECO:0000313" key="2">
    <source>
        <dbReference type="Proteomes" id="UP000277212"/>
    </source>
</evidence>
<proteinExistence type="predicted"/>